<keyword evidence="2" id="KW-1185">Reference proteome</keyword>
<organism evidence="1 2">
    <name type="scientific">Cellulomonas humilata</name>
    <dbReference type="NCBI Taxonomy" id="144055"/>
    <lineage>
        <taxon>Bacteria</taxon>
        <taxon>Bacillati</taxon>
        <taxon>Actinomycetota</taxon>
        <taxon>Actinomycetes</taxon>
        <taxon>Micrococcales</taxon>
        <taxon>Cellulomonadaceae</taxon>
        <taxon>Cellulomonas</taxon>
    </lineage>
</organism>
<comment type="caution">
    <text evidence="1">The sequence shown here is derived from an EMBL/GenBank/DDBJ whole genome shotgun (WGS) entry which is preliminary data.</text>
</comment>
<accession>A0ABU0EFU9</accession>
<sequence>MNSRRGLGELLSELADSVAALAVAADTPVRVRSIALTIPVDLRVASTETGLEVVADVPLFLTRTAFDPDPARLGIDWHAVPVVSEAAS</sequence>
<dbReference type="Proteomes" id="UP001239626">
    <property type="component" value="Unassembled WGS sequence"/>
</dbReference>
<evidence type="ECO:0000313" key="1">
    <source>
        <dbReference type="EMBL" id="MDQ0373926.1"/>
    </source>
</evidence>
<protein>
    <submittedName>
        <fullName evidence="1">Uncharacterized protein</fullName>
    </submittedName>
</protein>
<name>A0ABU0EFU9_9CELL</name>
<proteinExistence type="predicted"/>
<dbReference type="RefSeq" id="WP_307492294.1">
    <property type="nucleotide sequence ID" value="NZ_JAUSVB010000003.1"/>
</dbReference>
<evidence type="ECO:0000313" key="2">
    <source>
        <dbReference type="Proteomes" id="UP001239626"/>
    </source>
</evidence>
<gene>
    <name evidence="1" type="ORF">J2X26_002247</name>
</gene>
<reference evidence="1 2" key="1">
    <citation type="submission" date="2023-07" db="EMBL/GenBank/DDBJ databases">
        <title>Sorghum-associated microbial communities from plants grown in Nebraska, USA.</title>
        <authorList>
            <person name="Schachtman D."/>
        </authorList>
    </citation>
    <scope>NUCLEOTIDE SEQUENCE [LARGE SCALE GENOMIC DNA]</scope>
    <source>
        <strain evidence="1 2">BE332</strain>
    </source>
</reference>
<dbReference type="EMBL" id="JAUSVB010000003">
    <property type="protein sequence ID" value="MDQ0373926.1"/>
    <property type="molecule type" value="Genomic_DNA"/>
</dbReference>